<dbReference type="SUPFAM" id="SSF51430">
    <property type="entry name" value="NAD(P)-linked oxidoreductase"/>
    <property type="match status" value="1"/>
</dbReference>
<dbReference type="InterPro" id="IPR023210">
    <property type="entry name" value="NADP_OxRdtase_dom"/>
</dbReference>
<dbReference type="STRING" id="1890364.A0A2P6NC91"/>
<dbReference type="Pfam" id="PF00248">
    <property type="entry name" value="Aldo_ket_red"/>
    <property type="match status" value="1"/>
</dbReference>
<proteinExistence type="predicted"/>
<dbReference type="InterPro" id="IPR020471">
    <property type="entry name" value="AKR"/>
</dbReference>
<dbReference type="GO" id="GO:0016491">
    <property type="term" value="F:oxidoreductase activity"/>
    <property type="evidence" value="ECO:0007669"/>
    <property type="project" value="InterPro"/>
</dbReference>
<feature type="domain" description="NADP-dependent oxidoreductase" evidence="1">
    <location>
        <begin position="64"/>
        <end position="317"/>
    </location>
</feature>
<evidence type="ECO:0000259" key="1">
    <source>
        <dbReference type="Pfam" id="PF00248"/>
    </source>
</evidence>
<protein>
    <submittedName>
        <fullName evidence="2">Aldo/keto reductase</fullName>
    </submittedName>
</protein>
<dbReference type="PANTHER" id="PTHR43827">
    <property type="entry name" value="2,5-DIKETO-D-GLUCONIC ACID REDUCTASE"/>
    <property type="match status" value="1"/>
</dbReference>
<dbReference type="OrthoDB" id="416253at2759"/>
<comment type="caution">
    <text evidence="2">The sequence shown here is derived from an EMBL/GenBank/DDBJ whole genome shotgun (WGS) entry which is preliminary data.</text>
</comment>
<dbReference type="PRINTS" id="PR00069">
    <property type="entry name" value="ALDKETRDTASE"/>
</dbReference>
<dbReference type="CDD" id="cd19071">
    <property type="entry name" value="AKR_AKR1-5-like"/>
    <property type="match status" value="1"/>
</dbReference>
<dbReference type="Proteomes" id="UP000241769">
    <property type="component" value="Unassembled WGS sequence"/>
</dbReference>
<keyword evidence="3" id="KW-1185">Reference proteome</keyword>
<evidence type="ECO:0000313" key="3">
    <source>
        <dbReference type="Proteomes" id="UP000241769"/>
    </source>
</evidence>
<dbReference type="InParanoid" id="A0A2P6NC91"/>
<sequence length="325" mass="37558">MSLEAGPLLHRRSLEGAAETERVPFARSEADKKKRGSLIHLQRKTSHESFVMRIPKIIYGTAWKKERTCDLTYQAVKSGFRGIDVACQPKHYNERGVGQALAKLKDEGITRNAIFIQTKFTSLDGQDLNQPLPYDSKATLSEQMEQSLQTSLKNLETDHIDSLVLHSPMRTLQATIEAWKKLEDFHDRSVVKHIGISNIHQLPVWEELYDKARVKPHFVQNSMHEGNLFDCYMRESCRERNVQYQSFWTLTGAPRVLKHPHLLEIARKKGWTPEQVWFRYHIEDGVIPLSGTTSQKHMEDDVMISQIDEGLSEEEKTIIHKFLWG</sequence>
<dbReference type="AlphaFoldDB" id="A0A2P6NC91"/>
<gene>
    <name evidence="2" type="ORF">PROFUN_01088</name>
</gene>
<accession>A0A2P6NC91</accession>
<dbReference type="EMBL" id="MDYQ01000121">
    <property type="protein sequence ID" value="PRP81581.1"/>
    <property type="molecule type" value="Genomic_DNA"/>
</dbReference>
<dbReference type="Gene3D" id="3.20.20.100">
    <property type="entry name" value="NADP-dependent oxidoreductase domain"/>
    <property type="match status" value="1"/>
</dbReference>
<reference evidence="2 3" key="1">
    <citation type="journal article" date="2018" name="Genome Biol. Evol.">
        <title>Multiple Roots of Fruiting Body Formation in Amoebozoa.</title>
        <authorList>
            <person name="Hillmann F."/>
            <person name="Forbes G."/>
            <person name="Novohradska S."/>
            <person name="Ferling I."/>
            <person name="Riege K."/>
            <person name="Groth M."/>
            <person name="Westermann M."/>
            <person name="Marz M."/>
            <person name="Spaller T."/>
            <person name="Winckler T."/>
            <person name="Schaap P."/>
            <person name="Glockner G."/>
        </authorList>
    </citation>
    <scope>NUCLEOTIDE SEQUENCE [LARGE SCALE GENOMIC DNA]</scope>
    <source>
        <strain evidence="2 3">Jena</strain>
    </source>
</reference>
<organism evidence="2 3">
    <name type="scientific">Planoprotostelium fungivorum</name>
    <dbReference type="NCBI Taxonomy" id="1890364"/>
    <lineage>
        <taxon>Eukaryota</taxon>
        <taxon>Amoebozoa</taxon>
        <taxon>Evosea</taxon>
        <taxon>Variosea</taxon>
        <taxon>Cavosteliida</taxon>
        <taxon>Cavosteliaceae</taxon>
        <taxon>Planoprotostelium</taxon>
    </lineage>
</organism>
<dbReference type="InterPro" id="IPR036812">
    <property type="entry name" value="NAD(P)_OxRdtase_dom_sf"/>
</dbReference>
<name>A0A2P6NC91_9EUKA</name>
<evidence type="ECO:0000313" key="2">
    <source>
        <dbReference type="EMBL" id="PRP81581.1"/>
    </source>
</evidence>
<dbReference type="PANTHER" id="PTHR43827:SF8">
    <property type="entry name" value="ALDO_KETO REDUCTASE FAMILY PROTEIN"/>
    <property type="match status" value="1"/>
</dbReference>